<dbReference type="SMART" id="SM00332">
    <property type="entry name" value="PP2Cc"/>
    <property type="match status" value="1"/>
</dbReference>
<dbReference type="GO" id="GO:0004722">
    <property type="term" value="F:protein serine/threonine phosphatase activity"/>
    <property type="evidence" value="ECO:0007669"/>
    <property type="project" value="InterPro"/>
</dbReference>
<dbReference type="InterPro" id="IPR015655">
    <property type="entry name" value="PP2C"/>
</dbReference>
<dbReference type="InterPro" id="IPR036457">
    <property type="entry name" value="PPM-type-like_dom_sf"/>
</dbReference>
<keyword evidence="3" id="KW-1185">Reference proteome</keyword>
<dbReference type="SMART" id="SM00331">
    <property type="entry name" value="PP2C_SIG"/>
    <property type="match status" value="1"/>
</dbReference>
<dbReference type="AlphaFoldDB" id="A0AAE3DXZ8"/>
<dbReference type="NCBIfam" id="NF033484">
    <property type="entry name" value="Stp1_PP2C_phos"/>
    <property type="match status" value="1"/>
</dbReference>
<sequence>MQFGAVTDIGMHRKINEDNYYVNESDTFPYAVVADGMGGHQAGEVASMMVVDIIENHLEKNLDTELDYVEAGEVIRQAFISANSIIYNYAKNHYKVMGMGTTATLAMIYQNKIITAHVGDSRAYMIGDEIKQITKDHSYVQELVSRGEISPEMAKNHPKKNYITRAMGAEDTVKVDISIKPYNGETLVLCSDGLTNFVEDDEIRTYIKNKSNLQKSAEELVALANERGGGDNITIVALEREKCDNEQ</sequence>
<proteinExistence type="predicted"/>
<dbReference type="Gene3D" id="3.60.40.10">
    <property type="entry name" value="PPM-type phosphatase domain"/>
    <property type="match status" value="1"/>
</dbReference>
<evidence type="ECO:0000313" key="2">
    <source>
        <dbReference type="EMBL" id="MCC2210132.1"/>
    </source>
</evidence>
<gene>
    <name evidence="2" type="ORF">LKE05_04925</name>
</gene>
<evidence type="ECO:0000259" key="1">
    <source>
        <dbReference type="PROSITE" id="PS51746"/>
    </source>
</evidence>
<dbReference type="SUPFAM" id="SSF81606">
    <property type="entry name" value="PP2C-like"/>
    <property type="match status" value="1"/>
</dbReference>
<reference evidence="2 3" key="1">
    <citation type="submission" date="2021-10" db="EMBL/GenBank/DDBJ databases">
        <title>Anaerobic single-cell dispensing facilitates the cultivation of human gut bacteria.</title>
        <authorList>
            <person name="Afrizal A."/>
        </authorList>
    </citation>
    <scope>NUCLEOTIDE SEQUENCE [LARGE SCALE GENOMIC DNA]</scope>
    <source>
        <strain evidence="2 3">CLA-AA-H232</strain>
    </source>
</reference>
<feature type="domain" description="PPM-type phosphatase" evidence="1">
    <location>
        <begin position="2"/>
        <end position="240"/>
    </location>
</feature>
<dbReference type="EMBL" id="JAJEQM010000005">
    <property type="protein sequence ID" value="MCC2210132.1"/>
    <property type="molecule type" value="Genomic_DNA"/>
</dbReference>
<protein>
    <submittedName>
        <fullName evidence="2">Stp1/IreP family PP2C-type Ser/Thr phosphatase</fullName>
    </submittedName>
</protein>
<name>A0AAE3DXZ8_9FIRM</name>
<comment type="caution">
    <text evidence="2">The sequence shown here is derived from an EMBL/GenBank/DDBJ whole genome shotgun (WGS) entry which is preliminary data.</text>
</comment>
<dbReference type="Proteomes" id="UP001198242">
    <property type="component" value="Unassembled WGS sequence"/>
</dbReference>
<dbReference type="CDD" id="cd00143">
    <property type="entry name" value="PP2Cc"/>
    <property type="match status" value="1"/>
</dbReference>
<accession>A0AAE3DXZ8</accession>
<organism evidence="2 3">
    <name type="scientific">Hominilimicola fabiformis</name>
    <dbReference type="NCBI Taxonomy" id="2885356"/>
    <lineage>
        <taxon>Bacteria</taxon>
        <taxon>Bacillati</taxon>
        <taxon>Bacillota</taxon>
        <taxon>Clostridia</taxon>
        <taxon>Eubacteriales</taxon>
        <taxon>Oscillospiraceae</taxon>
        <taxon>Hominilimicola</taxon>
    </lineage>
</organism>
<evidence type="ECO:0000313" key="3">
    <source>
        <dbReference type="Proteomes" id="UP001198242"/>
    </source>
</evidence>
<dbReference type="RefSeq" id="WP_022230804.1">
    <property type="nucleotide sequence ID" value="NZ_JAJEQM010000005.1"/>
</dbReference>
<dbReference type="Pfam" id="PF13672">
    <property type="entry name" value="PP2C_2"/>
    <property type="match status" value="1"/>
</dbReference>
<dbReference type="PANTHER" id="PTHR47992">
    <property type="entry name" value="PROTEIN PHOSPHATASE"/>
    <property type="match status" value="1"/>
</dbReference>
<dbReference type="PROSITE" id="PS51746">
    <property type="entry name" value="PPM_2"/>
    <property type="match status" value="1"/>
</dbReference>
<dbReference type="InterPro" id="IPR001932">
    <property type="entry name" value="PPM-type_phosphatase-like_dom"/>
</dbReference>